<dbReference type="InterPro" id="IPR038136">
    <property type="entry name" value="CofD-like_dom_sf"/>
</dbReference>
<dbReference type="EMBL" id="LCPW01000002">
    <property type="protein sequence ID" value="KKW06188.1"/>
    <property type="molecule type" value="Genomic_DNA"/>
</dbReference>
<dbReference type="NCBIfam" id="TIGR01826">
    <property type="entry name" value="CofD_related"/>
    <property type="match status" value="1"/>
</dbReference>
<dbReference type="PANTHER" id="PTHR30135:SF3">
    <property type="entry name" value="GLUCONEOGENESIS FACTOR-RELATED"/>
    <property type="match status" value="1"/>
</dbReference>
<organism evidence="3 4">
    <name type="scientific">candidate division CPR1 bacterium GW2011_GWC1_49_13</name>
    <dbReference type="NCBI Taxonomy" id="1618342"/>
    <lineage>
        <taxon>Bacteria</taxon>
        <taxon>candidate division CPR1</taxon>
    </lineage>
</organism>
<dbReference type="GO" id="GO:0008360">
    <property type="term" value="P:regulation of cell shape"/>
    <property type="evidence" value="ECO:0007669"/>
    <property type="project" value="UniProtKB-UniRule"/>
</dbReference>
<dbReference type="HAMAP" id="MF_00973">
    <property type="entry name" value="Gluconeogen_factor"/>
    <property type="match status" value="1"/>
</dbReference>
<comment type="caution">
    <text evidence="3">The sequence shown here is derived from an EMBL/GenBank/DDBJ whole genome shotgun (WGS) entry which is preliminary data.</text>
</comment>
<dbReference type="CDD" id="cd07187">
    <property type="entry name" value="YvcK_like"/>
    <property type="match status" value="1"/>
</dbReference>
<dbReference type="GO" id="GO:0043743">
    <property type="term" value="F:LPPG:FO 2-phospho-L-lactate transferase activity"/>
    <property type="evidence" value="ECO:0007669"/>
    <property type="project" value="InterPro"/>
</dbReference>
<dbReference type="Pfam" id="PF01933">
    <property type="entry name" value="CofD"/>
    <property type="match status" value="1"/>
</dbReference>
<gene>
    <name evidence="3" type="ORF">UY40_C0002G0038</name>
</gene>
<dbReference type="STRING" id="1618342.UY40_C0002G0038"/>
<dbReference type="AlphaFoldDB" id="A0A0G1VI53"/>
<sequence>MKKVVVLGGGTGTYAVLAGLKKYPLDITAIVSMADSGGSAKKERDEWGLLPVSDVRKALIALAPDEGREGMREELLRDLFNYRFSEGVGMEGTTFGNLFLVALSNVLNSQDQAIEEVSRLLRIKGRVLPVTLEETNLVAEYEEGVVAVGEHAVDEPKHDRRLAIRNVYLLPKVKANPAAVKAIKQADFIVIGPGDLYTSLLPALLVEGIAEAIKKSKAEVIFVQNLMSKFGQTNGFSASRYLSEIGNYSDLSFNHVLVNTASLPEEILRYYATSENSYPIEDDLGEGQGFRVLRDDFLSRHKFVPQKGDKLNRSVLRHDPKRLAKILMEVIGK</sequence>
<protein>
    <recommendedName>
        <fullName evidence="2">Putative gluconeogenesis factor</fullName>
    </recommendedName>
</protein>
<comment type="similarity">
    <text evidence="2">Belongs to the gluconeogenesis factor family.</text>
</comment>
<accession>A0A0G1VI53</accession>
<evidence type="ECO:0000256" key="1">
    <source>
        <dbReference type="ARBA" id="ARBA00022490"/>
    </source>
</evidence>
<keyword evidence="1 2" id="KW-0963">Cytoplasm</keyword>
<evidence type="ECO:0000313" key="4">
    <source>
        <dbReference type="Proteomes" id="UP000034119"/>
    </source>
</evidence>
<dbReference type="Proteomes" id="UP000034119">
    <property type="component" value="Unassembled WGS sequence"/>
</dbReference>
<reference evidence="3 4" key="1">
    <citation type="journal article" date="2015" name="Nature">
        <title>rRNA introns, odd ribosomes, and small enigmatic genomes across a large radiation of phyla.</title>
        <authorList>
            <person name="Brown C.T."/>
            <person name="Hug L.A."/>
            <person name="Thomas B.C."/>
            <person name="Sharon I."/>
            <person name="Castelle C.J."/>
            <person name="Singh A."/>
            <person name="Wilkins M.J."/>
            <person name="Williams K.H."/>
            <person name="Banfield J.F."/>
        </authorList>
    </citation>
    <scope>NUCLEOTIDE SEQUENCE [LARGE SCALE GENOMIC DNA]</scope>
</reference>
<name>A0A0G1VI53_9BACT</name>
<dbReference type="SUPFAM" id="SSF142338">
    <property type="entry name" value="CofD-like"/>
    <property type="match status" value="1"/>
</dbReference>
<dbReference type="InterPro" id="IPR002882">
    <property type="entry name" value="CofD"/>
</dbReference>
<proteinExistence type="inferred from homology"/>
<comment type="function">
    <text evidence="2">Required for morphogenesis under gluconeogenic growth conditions.</text>
</comment>
<dbReference type="Gene3D" id="3.40.50.10680">
    <property type="entry name" value="CofD-like domains"/>
    <property type="match status" value="1"/>
</dbReference>
<evidence type="ECO:0000313" key="3">
    <source>
        <dbReference type="EMBL" id="KKW06188.1"/>
    </source>
</evidence>
<dbReference type="GO" id="GO:0005737">
    <property type="term" value="C:cytoplasm"/>
    <property type="evidence" value="ECO:0007669"/>
    <property type="project" value="UniProtKB-SubCell"/>
</dbReference>
<dbReference type="PANTHER" id="PTHR30135">
    <property type="entry name" value="UNCHARACTERIZED PROTEIN YVCK-RELATED"/>
    <property type="match status" value="1"/>
</dbReference>
<comment type="subcellular location">
    <subcellularLocation>
        <location evidence="2">Cytoplasm</location>
    </subcellularLocation>
</comment>
<dbReference type="InterPro" id="IPR010119">
    <property type="entry name" value="Gluconeogen_factor"/>
</dbReference>
<dbReference type="PATRIC" id="fig|1618342.3.peg.85"/>
<evidence type="ECO:0000256" key="2">
    <source>
        <dbReference type="HAMAP-Rule" id="MF_00973"/>
    </source>
</evidence>